<dbReference type="STRING" id="200361.A0A453BQX1"/>
<accession>A0A453BQX1</accession>
<reference evidence="3" key="5">
    <citation type="journal article" date="2021" name="G3 (Bethesda)">
        <title>Aegilops tauschii genome assembly Aet v5.0 features greater sequence contiguity and improved annotation.</title>
        <authorList>
            <person name="Wang L."/>
            <person name="Zhu T."/>
            <person name="Rodriguez J.C."/>
            <person name="Deal K.R."/>
            <person name="Dubcovsky J."/>
            <person name="McGuire P.E."/>
            <person name="Lux T."/>
            <person name="Spannagl M."/>
            <person name="Mayer K.F.X."/>
            <person name="Baldrich P."/>
            <person name="Meyers B.C."/>
            <person name="Huo N."/>
            <person name="Gu Y.Q."/>
            <person name="Zhou H."/>
            <person name="Devos K.M."/>
            <person name="Bennetzen J.L."/>
            <person name="Unver T."/>
            <person name="Budak H."/>
            <person name="Gulick P.J."/>
            <person name="Galiba G."/>
            <person name="Kalapos B."/>
            <person name="Nelson D.R."/>
            <person name="Li P."/>
            <person name="You F.M."/>
            <person name="Luo M.C."/>
            <person name="Dvorak J."/>
        </authorList>
    </citation>
    <scope>NUCLEOTIDE SEQUENCE [LARGE SCALE GENOMIC DNA]</scope>
    <source>
        <strain evidence="3">cv. AL8/78</strain>
    </source>
</reference>
<dbReference type="InterPro" id="IPR043424">
    <property type="entry name" value="BLT-like"/>
</dbReference>
<reference evidence="3" key="3">
    <citation type="journal article" date="2017" name="Nature">
        <title>Genome sequence of the progenitor of the wheat D genome Aegilops tauschii.</title>
        <authorList>
            <person name="Luo M.C."/>
            <person name="Gu Y.Q."/>
            <person name="Puiu D."/>
            <person name="Wang H."/>
            <person name="Twardziok S.O."/>
            <person name="Deal K.R."/>
            <person name="Huo N."/>
            <person name="Zhu T."/>
            <person name="Wang L."/>
            <person name="Wang Y."/>
            <person name="McGuire P.E."/>
            <person name="Liu S."/>
            <person name="Long H."/>
            <person name="Ramasamy R.K."/>
            <person name="Rodriguez J.C."/>
            <person name="Van S.L."/>
            <person name="Yuan L."/>
            <person name="Wang Z."/>
            <person name="Xia Z."/>
            <person name="Xiao L."/>
            <person name="Anderson O.D."/>
            <person name="Ouyang S."/>
            <person name="Liang Y."/>
            <person name="Zimin A.V."/>
            <person name="Pertea G."/>
            <person name="Qi P."/>
            <person name="Bennetzen J.L."/>
            <person name="Dai X."/>
            <person name="Dawson M.W."/>
            <person name="Muller H.G."/>
            <person name="Kugler K."/>
            <person name="Rivarola-Duarte L."/>
            <person name="Spannagl M."/>
            <person name="Mayer K.F.X."/>
            <person name="Lu F.H."/>
            <person name="Bevan M.W."/>
            <person name="Leroy P."/>
            <person name="Li P."/>
            <person name="You F.M."/>
            <person name="Sun Q."/>
            <person name="Liu Z."/>
            <person name="Lyons E."/>
            <person name="Wicker T."/>
            <person name="Salzberg S.L."/>
            <person name="Devos K.M."/>
            <person name="Dvorak J."/>
        </authorList>
    </citation>
    <scope>NUCLEOTIDE SEQUENCE [LARGE SCALE GENOMIC DNA]</scope>
    <source>
        <strain evidence="3">cv. AL8/78</strain>
    </source>
</reference>
<feature type="compositionally biased region" description="Polar residues" evidence="2">
    <location>
        <begin position="18"/>
        <end position="28"/>
    </location>
</feature>
<evidence type="ECO:0000313" key="3">
    <source>
        <dbReference type="EnsemblPlants" id="AET2Gv20599200.1"/>
    </source>
</evidence>
<dbReference type="EnsemblPlants" id="AET2Gv20599200.1">
    <property type="protein sequence ID" value="AET2Gv20599200.1"/>
    <property type="gene ID" value="AET2Gv20599200"/>
</dbReference>
<reference evidence="4" key="2">
    <citation type="journal article" date="2017" name="Nat. Plants">
        <title>The Aegilops tauschii genome reveals multiple impacts of transposons.</title>
        <authorList>
            <person name="Zhao G."/>
            <person name="Zou C."/>
            <person name="Li K."/>
            <person name="Wang K."/>
            <person name="Li T."/>
            <person name="Gao L."/>
            <person name="Zhang X."/>
            <person name="Wang H."/>
            <person name="Yang Z."/>
            <person name="Liu X."/>
            <person name="Jiang W."/>
            <person name="Mao L."/>
            <person name="Kong X."/>
            <person name="Jiao Y."/>
            <person name="Jia J."/>
        </authorList>
    </citation>
    <scope>NUCLEOTIDE SEQUENCE [LARGE SCALE GENOMIC DNA]</scope>
    <source>
        <strain evidence="4">cv. AL8/78</strain>
    </source>
</reference>
<feature type="compositionally biased region" description="Basic and acidic residues" evidence="2">
    <location>
        <begin position="484"/>
        <end position="493"/>
    </location>
</feature>
<feature type="region of interest" description="Disordered" evidence="2">
    <location>
        <begin position="469"/>
        <end position="542"/>
    </location>
</feature>
<organism evidence="3 4">
    <name type="scientific">Aegilops tauschii subsp. strangulata</name>
    <name type="common">Goatgrass</name>
    <dbReference type="NCBI Taxonomy" id="200361"/>
    <lineage>
        <taxon>Eukaryota</taxon>
        <taxon>Viridiplantae</taxon>
        <taxon>Streptophyta</taxon>
        <taxon>Embryophyta</taxon>
        <taxon>Tracheophyta</taxon>
        <taxon>Spermatophyta</taxon>
        <taxon>Magnoliopsida</taxon>
        <taxon>Liliopsida</taxon>
        <taxon>Poales</taxon>
        <taxon>Poaceae</taxon>
        <taxon>BOP clade</taxon>
        <taxon>Pooideae</taxon>
        <taxon>Triticodae</taxon>
        <taxon>Triticeae</taxon>
        <taxon>Triticinae</taxon>
        <taxon>Aegilops</taxon>
    </lineage>
</organism>
<protein>
    <submittedName>
        <fullName evidence="3">Uncharacterized protein</fullName>
    </submittedName>
</protein>
<feature type="coiled-coil region" evidence="1">
    <location>
        <begin position="200"/>
        <end position="234"/>
    </location>
</feature>
<dbReference type="PANTHER" id="PTHR31071">
    <property type="entry name" value="GB|AAF24581.1"/>
    <property type="match status" value="1"/>
</dbReference>
<proteinExistence type="predicted"/>
<feature type="compositionally biased region" description="Basic residues" evidence="2">
    <location>
        <begin position="42"/>
        <end position="52"/>
    </location>
</feature>
<dbReference type="Proteomes" id="UP000015105">
    <property type="component" value="Chromosome 2D"/>
</dbReference>
<feature type="compositionally biased region" description="Basic residues" evidence="2">
    <location>
        <begin position="105"/>
        <end position="115"/>
    </location>
</feature>
<keyword evidence="4" id="KW-1185">Reference proteome</keyword>
<feature type="compositionally biased region" description="Basic and acidic residues" evidence="2">
    <location>
        <begin position="624"/>
        <end position="635"/>
    </location>
</feature>
<evidence type="ECO:0000256" key="2">
    <source>
        <dbReference type="SAM" id="MobiDB-lite"/>
    </source>
</evidence>
<keyword evidence="1" id="KW-0175">Coiled coil</keyword>
<feature type="region of interest" description="Disordered" evidence="2">
    <location>
        <begin position="90"/>
        <end position="117"/>
    </location>
</feature>
<sequence>PSPHTWHVHADAERNCHPKTTANNSLPPSNLRLHDPMTPSATHHRRSPRGIRAHLRRRHNAATARTPPLAGATARALAAGLWRLRHAERQAVNPAPLRHDAHSPRSPRHRRKGKAKLCNGNKTRCGLGVGIPCRNHSILDKIDACVVDLPYGCWMEKATKWDQQHVCLHNMLASHDLCQLPPHVHHARAMPAHGHASAVAVALEAELDKARARISELEDEKRVMRKKVERFLRKVTEEKASWKSRVRDKAQHVIAASKEDVKTERRHRRQLEAANGKLVKELAEAKASAKQAAQSYEMERKAREMMEDACEELTKEVEEDQAEVELLRRECLGMREEMEEERRMLQMAEVWREERVQMKLSDAKIALEQKYSQLNRLQAEMESFLRKDGKSIDANNSTLREARMISEAASSVRLRGVKELSHRNPHAPEDVDRVFQHFCRREDTACGGSPASNVHSVSPATDIFLEKLDGSADLENGSGSSWDTPDRDRRRDSCASAGTSDRSVARASNASLLSNGKGGSGLTDQVHHPSPSRGATATGKNTALIRRLWRSAISESRKKTAGSAGATLTSEQRSTVITPTLPVGEQCSSSYLVNPQQQRQRSHESKGLARGPHKHKQKQSLQEKLLEARMDDRKPSPSSAAKHKMQLAACN</sequence>
<reference evidence="3" key="4">
    <citation type="submission" date="2019-03" db="UniProtKB">
        <authorList>
            <consortium name="EnsemblPlants"/>
        </authorList>
    </citation>
    <scope>IDENTIFICATION</scope>
</reference>
<feature type="region of interest" description="Disordered" evidence="2">
    <location>
        <begin position="1"/>
        <end position="52"/>
    </location>
</feature>
<feature type="compositionally biased region" description="Polar residues" evidence="2">
    <location>
        <begin position="586"/>
        <end position="599"/>
    </location>
</feature>
<dbReference type="PANTHER" id="PTHR31071:SF32">
    <property type="entry name" value="OS07G0102200 PROTEIN"/>
    <property type="match status" value="1"/>
</dbReference>
<feature type="region of interest" description="Disordered" evidence="2">
    <location>
        <begin position="555"/>
        <end position="651"/>
    </location>
</feature>
<reference evidence="4" key="1">
    <citation type="journal article" date="2014" name="Science">
        <title>Ancient hybridizations among the ancestral genomes of bread wheat.</title>
        <authorList>
            <consortium name="International Wheat Genome Sequencing Consortium,"/>
            <person name="Marcussen T."/>
            <person name="Sandve S.R."/>
            <person name="Heier L."/>
            <person name="Spannagl M."/>
            <person name="Pfeifer M."/>
            <person name="Jakobsen K.S."/>
            <person name="Wulff B.B."/>
            <person name="Steuernagel B."/>
            <person name="Mayer K.F."/>
            <person name="Olsen O.A."/>
        </authorList>
    </citation>
    <scope>NUCLEOTIDE SEQUENCE [LARGE SCALE GENOMIC DNA]</scope>
    <source>
        <strain evidence="4">cv. AL8/78</strain>
    </source>
</reference>
<name>A0A453BQX1_AEGTS</name>
<dbReference type="Gramene" id="AET2Gv20599200.1">
    <property type="protein sequence ID" value="AET2Gv20599200.1"/>
    <property type="gene ID" value="AET2Gv20599200"/>
</dbReference>
<feature type="compositionally biased region" description="Polar residues" evidence="2">
    <location>
        <begin position="566"/>
        <end position="578"/>
    </location>
</feature>
<dbReference type="AlphaFoldDB" id="A0A453BQX1"/>
<evidence type="ECO:0000256" key="1">
    <source>
        <dbReference type="SAM" id="Coils"/>
    </source>
</evidence>
<evidence type="ECO:0000313" key="4">
    <source>
        <dbReference type="Proteomes" id="UP000015105"/>
    </source>
</evidence>
<feature type="coiled-coil region" evidence="1">
    <location>
        <begin position="268"/>
        <end position="387"/>
    </location>
</feature>